<evidence type="ECO:0000313" key="3">
    <source>
        <dbReference type="EMBL" id="OTA31599.1"/>
    </source>
</evidence>
<keyword evidence="1" id="KW-1133">Transmembrane helix</keyword>
<evidence type="ECO:0000256" key="2">
    <source>
        <dbReference type="SAM" id="SignalP"/>
    </source>
</evidence>
<keyword evidence="2" id="KW-0732">Signal</keyword>
<organism evidence="3 4">
    <name type="scientific">Hortaea werneckii EXF-2000</name>
    <dbReference type="NCBI Taxonomy" id="1157616"/>
    <lineage>
        <taxon>Eukaryota</taxon>
        <taxon>Fungi</taxon>
        <taxon>Dikarya</taxon>
        <taxon>Ascomycota</taxon>
        <taxon>Pezizomycotina</taxon>
        <taxon>Dothideomycetes</taxon>
        <taxon>Dothideomycetidae</taxon>
        <taxon>Mycosphaerellales</taxon>
        <taxon>Teratosphaeriaceae</taxon>
        <taxon>Hortaea</taxon>
    </lineage>
</organism>
<accession>A0A1Z5T6F0</accession>
<keyword evidence="1" id="KW-0472">Membrane</keyword>
<dbReference type="AlphaFoldDB" id="A0A1Z5T6F0"/>
<dbReference type="InParanoid" id="A0A1Z5T6F0"/>
<keyword evidence="4" id="KW-1185">Reference proteome</keyword>
<dbReference type="EMBL" id="MUNK01000111">
    <property type="protein sequence ID" value="OTA31599.1"/>
    <property type="molecule type" value="Genomic_DNA"/>
</dbReference>
<dbReference type="Pfam" id="PF21203">
    <property type="entry name" value="ECM10"/>
    <property type="match status" value="1"/>
</dbReference>
<dbReference type="Proteomes" id="UP000194280">
    <property type="component" value="Unassembled WGS sequence"/>
</dbReference>
<gene>
    <name evidence="3" type="ORF">BTJ68_07285</name>
</gene>
<proteinExistence type="predicted"/>
<comment type="caution">
    <text evidence="3">The sequence shown here is derived from an EMBL/GenBank/DDBJ whole genome shotgun (WGS) entry which is preliminary data.</text>
</comment>
<sequence>MQSSLTLGLLLAFFASLAFAVEQQRTVDIFAWPLSAPQSTTLDVLAKISYNSTVATVDSYHPSASLADGEVVRLAFKHSTSGTWSGVSTAASNFAAGKDKKLQLHLNANGDLYHIGFKASDVGGSHGKTKDSKKGDLSVEIVPVNEGPSPALNKPIVVNQDGSMPDKVEEKSFFQKYWWAIAGFLLLQVVMGGAKGE</sequence>
<feature type="transmembrane region" description="Helical" evidence="1">
    <location>
        <begin position="177"/>
        <end position="194"/>
    </location>
</feature>
<evidence type="ECO:0000313" key="4">
    <source>
        <dbReference type="Proteomes" id="UP000194280"/>
    </source>
</evidence>
<feature type="signal peptide" evidence="2">
    <location>
        <begin position="1"/>
        <end position="20"/>
    </location>
</feature>
<dbReference type="VEuPathDB" id="FungiDB:BTJ68_07285"/>
<dbReference type="PANTHER" id="PTHR39219:SF1">
    <property type="entry name" value="ER MEMBRANE PROTEIN COMPLEX SUBUNIT 10"/>
    <property type="match status" value="1"/>
</dbReference>
<dbReference type="OrthoDB" id="1894652at2759"/>
<dbReference type="PANTHER" id="PTHR39219">
    <property type="entry name" value="ER MEMBRANE PROTEIN COMPLEX SUBUNIT 10"/>
    <property type="match status" value="1"/>
</dbReference>
<evidence type="ECO:0000256" key="1">
    <source>
        <dbReference type="SAM" id="Phobius"/>
    </source>
</evidence>
<reference evidence="3 4" key="1">
    <citation type="submission" date="2017-01" db="EMBL/GenBank/DDBJ databases">
        <title>The recent genome duplication of the halophilic yeast Hortaea werneckii: insights from long-read sequencing.</title>
        <authorList>
            <person name="Sinha S."/>
            <person name="Flibotte S."/>
            <person name="Neira M."/>
            <person name="Lenassi M."/>
            <person name="Gostincar C."/>
            <person name="Stajich J.E."/>
            <person name="Nislow C.E."/>
        </authorList>
    </citation>
    <scope>NUCLEOTIDE SEQUENCE [LARGE SCALE GENOMIC DNA]</scope>
    <source>
        <strain evidence="3 4">EXF-2000</strain>
    </source>
</reference>
<keyword evidence="1" id="KW-0812">Transmembrane</keyword>
<protein>
    <recommendedName>
        <fullName evidence="5">DOMON domain-containing protein</fullName>
    </recommendedName>
</protein>
<feature type="chain" id="PRO_5012599892" description="DOMON domain-containing protein" evidence="2">
    <location>
        <begin position="21"/>
        <end position="197"/>
    </location>
</feature>
<evidence type="ECO:0008006" key="5">
    <source>
        <dbReference type="Google" id="ProtNLM"/>
    </source>
</evidence>
<name>A0A1Z5T6F0_HORWE</name>